<evidence type="ECO:0000313" key="2">
    <source>
        <dbReference type="Proteomes" id="UP000439965"/>
    </source>
</evidence>
<sequence>MVEIKLTIDGKKQTFKKKEFTIRDNMLAVKHQIVATEFYADEKNTNDPEEYEQLQVNFAKTISQIFNNEFTYEQLLNGLAVKEMSVLDQIYIEALGGEIEDKDEKKSLIQ</sequence>
<evidence type="ECO:0000313" key="1">
    <source>
        <dbReference type="EMBL" id="MXS25294.1"/>
    </source>
</evidence>
<accession>A0A6I4XB77</accession>
<dbReference type="NCBIfam" id="NF047360">
    <property type="entry name" value="tail_chap_PVL"/>
    <property type="match status" value="1"/>
</dbReference>
<dbReference type="InterPro" id="IPR057006">
    <property type="entry name" value="Phage_TAC_19"/>
</dbReference>
<dbReference type="Pfam" id="PF23857">
    <property type="entry name" value="Phage_TAC_19"/>
    <property type="match status" value="1"/>
</dbReference>
<gene>
    <name evidence="1" type="ORF">GTI89_04275</name>
</gene>
<proteinExistence type="predicted"/>
<name>A0A6I4XB77_ENTGA</name>
<dbReference type="Proteomes" id="UP000439965">
    <property type="component" value="Unassembled WGS sequence"/>
</dbReference>
<reference evidence="1 2" key="1">
    <citation type="submission" date="2019-04" db="EMBL/GenBank/DDBJ databases">
        <title>Step-wise assembly of the neonatal virome modulated by breast feeding.</title>
        <authorList>
            <person name="Liang G."/>
            <person name="Bushman F."/>
        </authorList>
    </citation>
    <scope>NUCLEOTIDE SEQUENCE [LARGE SCALE GENOMIC DNA]</scope>
    <source>
        <strain evidence="1 2">E3404</strain>
    </source>
</reference>
<dbReference type="EMBL" id="WVTI01000002">
    <property type="protein sequence ID" value="MXS25294.1"/>
    <property type="molecule type" value="Genomic_DNA"/>
</dbReference>
<evidence type="ECO:0008006" key="3">
    <source>
        <dbReference type="Google" id="ProtNLM"/>
    </source>
</evidence>
<dbReference type="AlphaFoldDB" id="A0A6I4XB77"/>
<organism evidence="1 2">
    <name type="scientific">Enterococcus gallinarum</name>
    <dbReference type="NCBI Taxonomy" id="1353"/>
    <lineage>
        <taxon>Bacteria</taxon>
        <taxon>Bacillati</taxon>
        <taxon>Bacillota</taxon>
        <taxon>Bacilli</taxon>
        <taxon>Lactobacillales</taxon>
        <taxon>Enterococcaceae</taxon>
        <taxon>Enterococcus</taxon>
    </lineage>
</organism>
<comment type="caution">
    <text evidence="1">The sequence shown here is derived from an EMBL/GenBank/DDBJ whole genome shotgun (WGS) entry which is preliminary data.</text>
</comment>
<protein>
    <recommendedName>
        <fullName evidence="3">Phage protein</fullName>
    </recommendedName>
</protein>
<dbReference type="RefSeq" id="WP_160805780.1">
    <property type="nucleotide sequence ID" value="NZ_JARPZK010000002.1"/>
</dbReference>